<feature type="region of interest" description="Disordered" evidence="4">
    <location>
        <begin position="1"/>
        <end position="23"/>
    </location>
</feature>
<dbReference type="InterPro" id="IPR050317">
    <property type="entry name" value="Plant_Fungal_Acyltransferase"/>
</dbReference>
<evidence type="ECO:0000256" key="1">
    <source>
        <dbReference type="ARBA" id="ARBA00009861"/>
    </source>
</evidence>
<evidence type="ECO:0000256" key="4">
    <source>
        <dbReference type="SAM" id="MobiDB-lite"/>
    </source>
</evidence>
<keyword evidence="6" id="KW-1185">Reference proteome</keyword>
<keyword evidence="3" id="KW-0012">Acyltransferase</keyword>
<evidence type="ECO:0000313" key="5">
    <source>
        <dbReference type="EMBL" id="PWA47623.1"/>
    </source>
</evidence>
<keyword evidence="2 5" id="KW-0808">Transferase</keyword>
<feature type="region of interest" description="Disordered" evidence="4">
    <location>
        <begin position="390"/>
        <end position="416"/>
    </location>
</feature>
<dbReference type="FunFam" id="3.30.559.10:FF:000015">
    <property type="entry name" value="Spermidine hydroxycinnamoyl transferase"/>
    <property type="match status" value="1"/>
</dbReference>
<dbReference type="STRING" id="35608.A0A2U1LF47"/>
<dbReference type="GO" id="GO:0050266">
    <property type="term" value="F:rosmarinate synthase activity"/>
    <property type="evidence" value="ECO:0007669"/>
    <property type="project" value="UniProtKB-ARBA"/>
</dbReference>
<dbReference type="PANTHER" id="PTHR31642">
    <property type="entry name" value="TRICHOTHECENE 3-O-ACETYLTRANSFERASE"/>
    <property type="match status" value="1"/>
</dbReference>
<accession>A0A2U1LF47</accession>
<evidence type="ECO:0000256" key="3">
    <source>
        <dbReference type="ARBA" id="ARBA00023315"/>
    </source>
</evidence>
<dbReference type="InterPro" id="IPR023213">
    <property type="entry name" value="CAT-like_dom_sf"/>
</dbReference>
<dbReference type="FunFam" id="3.30.559.10:FF:000008">
    <property type="entry name" value="Tryptamine hydroxycinnamoyl transferase"/>
    <property type="match status" value="1"/>
</dbReference>
<name>A0A2U1LF47_ARTAN</name>
<dbReference type="PANTHER" id="PTHR31642:SF11">
    <property type="entry name" value="SHIKIMATE O-HYDROXYCINNAMOYLTRANSFERASE"/>
    <property type="match status" value="1"/>
</dbReference>
<organism evidence="5 6">
    <name type="scientific">Artemisia annua</name>
    <name type="common">Sweet wormwood</name>
    <dbReference type="NCBI Taxonomy" id="35608"/>
    <lineage>
        <taxon>Eukaryota</taxon>
        <taxon>Viridiplantae</taxon>
        <taxon>Streptophyta</taxon>
        <taxon>Embryophyta</taxon>
        <taxon>Tracheophyta</taxon>
        <taxon>Spermatophyta</taxon>
        <taxon>Magnoliopsida</taxon>
        <taxon>eudicotyledons</taxon>
        <taxon>Gunneridae</taxon>
        <taxon>Pentapetalae</taxon>
        <taxon>asterids</taxon>
        <taxon>campanulids</taxon>
        <taxon>Asterales</taxon>
        <taxon>Asteraceae</taxon>
        <taxon>Asteroideae</taxon>
        <taxon>Anthemideae</taxon>
        <taxon>Artemisiinae</taxon>
        <taxon>Artemisia</taxon>
    </lineage>
</organism>
<dbReference type="Gene3D" id="3.30.559.10">
    <property type="entry name" value="Chloramphenicol acetyltransferase-like domain"/>
    <property type="match status" value="2"/>
</dbReference>
<proteinExistence type="inferred from homology"/>
<gene>
    <name evidence="5" type="ORF">CTI12_AA496040</name>
</gene>
<comment type="similarity">
    <text evidence="1">Belongs to the plant acyltransferase family.</text>
</comment>
<sequence length="857" mass="94822">MASLTMSAPTWKMRKRGDKVPTEQLEKECEKEYSNELNRSWVTGKTRAIIEELVSNTPPSAPKVNKHRQMLSLTWPENTDNLALPAKSTQGTHLIQLSLIECDDNQNNDLPHIDSQFGSLNLSFTPVEPASKEVVSKKLDDIIRMMEFDENELDVAHSFSYLDAMNVDTTSGLSHDEHFGIGDLDLYLGLPVNLDDPKQNCKEMIQQMLSRVMVQGHKRLRLSRVMVQGQKMLRLSRVMVQGHKSLSRTTGFEPCVQVNDFQLARNTPDVSIGNDDGDEVIKYRPNGNKAYDSIGHCSLVGDDFVGPIEAVSVEGFESEPGSEGEPDFAYYFFSGQDFATAEEVKERIYMHAVETRRNLKLVNNDGLMIRAVCDNQIPVFTESVLGGPTGPSVATGVGPSGSTGPSVATDVEPSGSSGPFVKENMKIEIRASTMVKPAEETPKINLWNSNVDLVVPNFHTPSVYFYRPNGAANFFDPNVMKEALSKVLVPFYPMGGRLKRDEDGRIEIDCQGQGVLFVEAESDGVVDDYGDFAPTLELRRLIPAVDYSQGIESYPLLVLQVTYFKCGGVSLGVGMQHHAADGASGLHFINTWSDMARGLDLTIPPFIDRTLLRARDPPQPVFDHVEYQPAPPMKTASNTTDDQVPETAVSMFKLTRDQLNALKAKSKEDGNAINYSSYEMLSGHVWRSVCKARGLPDDQDTKLYIATDGRARLRPSLPPGYFGNVIFTTTPIAVAGDLQSKPTWYAASKIHDALARMDNDYLRSALDYLELQPDLKALVRGAHTFKCPNLGITSWARLPIHDCDFGWGRPIFMGPGGIAYEGLSFVLPSPINDGSLSIAISLQAEHMKLFSKFLYDI</sequence>
<dbReference type="EMBL" id="PKPP01009721">
    <property type="protein sequence ID" value="PWA47623.1"/>
    <property type="molecule type" value="Genomic_DNA"/>
</dbReference>
<protein>
    <submittedName>
        <fullName evidence="5">Shikimate O-hydroxycinnamoyltransferase</fullName>
    </submittedName>
</protein>
<feature type="region of interest" description="Disordered" evidence="4">
    <location>
        <begin position="623"/>
        <end position="642"/>
    </location>
</feature>
<dbReference type="AlphaFoldDB" id="A0A2U1LF47"/>
<dbReference type="Pfam" id="PF02458">
    <property type="entry name" value="Transferase"/>
    <property type="match status" value="1"/>
</dbReference>
<dbReference type="OrthoDB" id="671439at2759"/>
<evidence type="ECO:0000256" key="2">
    <source>
        <dbReference type="ARBA" id="ARBA00022679"/>
    </source>
</evidence>
<comment type="caution">
    <text evidence="5">The sequence shown here is derived from an EMBL/GenBank/DDBJ whole genome shotgun (WGS) entry which is preliminary data.</text>
</comment>
<evidence type="ECO:0000313" key="6">
    <source>
        <dbReference type="Proteomes" id="UP000245207"/>
    </source>
</evidence>
<feature type="compositionally biased region" description="Low complexity" evidence="4">
    <location>
        <begin position="390"/>
        <end position="409"/>
    </location>
</feature>
<dbReference type="Proteomes" id="UP000245207">
    <property type="component" value="Unassembled WGS sequence"/>
</dbReference>
<reference evidence="5 6" key="1">
    <citation type="journal article" date="2018" name="Mol. Plant">
        <title>The genome of Artemisia annua provides insight into the evolution of Asteraceae family and artemisinin biosynthesis.</title>
        <authorList>
            <person name="Shen Q."/>
            <person name="Zhang L."/>
            <person name="Liao Z."/>
            <person name="Wang S."/>
            <person name="Yan T."/>
            <person name="Shi P."/>
            <person name="Liu M."/>
            <person name="Fu X."/>
            <person name="Pan Q."/>
            <person name="Wang Y."/>
            <person name="Lv Z."/>
            <person name="Lu X."/>
            <person name="Zhang F."/>
            <person name="Jiang W."/>
            <person name="Ma Y."/>
            <person name="Chen M."/>
            <person name="Hao X."/>
            <person name="Li L."/>
            <person name="Tang Y."/>
            <person name="Lv G."/>
            <person name="Zhou Y."/>
            <person name="Sun X."/>
            <person name="Brodelius P.E."/>
            <person name="Rose J.K.C."/>
            <person name="Tang K."/>
        </authorList>
    </citation>
    <scope>NUCLEOTIDE SEQUENCE [LARGE SCALE GENOMIC DNA]</scope>
    <source>
        <strain evidence="6">cv. Huhao1</strain>
        <tissue evidence="5">Leaf</tissue>
    </source>
</reference>